<keyword evidence="2" id="KW-0812">Transmembrane</keyword>
<accession>A0ABM1EHS3</accession>
<proteinExistence type="predicted"/>
<keyword evidence="3" id="KW-1185">Reference proteome</keyword>
<dbReference type="GeneID" id="106812388"/>
<organism evidence="3 4">
    <name type="scientific">Priapulus caudatus</name>
    <name type="common">Priapulid worm</name>
    <dbReference type="NCBI Taxonomy" id="37621"/>
    <lineage>
        <taxon>Eukaryota</taxon>
        <taxon>Metazoa</taxon>
        <taxon>Ecdysozoa</taxon>
        <taxon>Scalidophora</taxon>
        <taxon>Priapulida</taxon>
        <taxon>Priapulimorpha</taxon>
        <taxon>Priapulimorphida</taxon>
        <taxon>Priapulidae</taxon>
        <taxon>Priapulus</taxon>
    </lineage>
</organism>
<feature type="region of interest" description="Disordered" evidence="1">
    <location>
        <begin position="303"/>
        <end position="454"/>
    </location>
</feature>
<feature type="transmembrane region" description="Helical" evidence="2">
    <location>
        <begin position="84"/>
        <end position="117"/>
    </location>
</feature>
<dbReference type="RefSeq" id="XP_014671744.1">
    <property type="nucleotide sequence ID" value="XM_014816258.1"/>
</dbReference>
<feature type="region of interest" description="Disordered" evidence="1">
    <location>
        <begin position="1"/>
        <end position="46"/>
    </location>
</feature>
<dbReference type="Proteomes" id="UP000695022">
    <property type="component" value="Unplaced"/>
</dbReference>
<keyword evidence="2" id="KW-1133">Transmembrane helix</keyword>
<reference evidence="4" key="1">
    <citation type="submission" date="2025-08" db="UniProtKB">
        <authorList>
            <consortium name="RefSeq"/>
        </authorList>
    </citation>
    <scope>IDENTIFICATION</scope>
</reference>
<keyword evidence="2" id="KW-0472">Membrane</keyword>
<evidence type="ECO:0000313" key="4">
    <source>
        <dbReference type="RefSeq" id="XP_014671744.1"/>
    </source>
</evidence>
<gene>
    <name evidence="4" type="primary">LOC106812388</name>
</gene>
<sequence length="454" mass="47937">MRSRPSLPQSVGMHVLGGKGKPLAAGKEKNLSASWTDRRRSPSASPLIGEAYSVPAHHHRRAVSGSRQKIYAKFQHVSKHRRNIYITSGVTASVLISPMLAGLAVGIGVPILLAYVYGVVPFSLCRSRGCGPTTSLEEGTCIEFDDDNEGTIGTFVLSENSSVLPHSVTNPSIGEMSVMTCTSASSGHLDRFSRKGEVERDSASNMALAAENASVCLPGSTFTAHGPNDNFLNKLEVQAEVLPPGVRSGVNGGESASAGSNVHKVPASCHYVMRFDKDCGGKSGCVAMEMSVPIEVMPAADTVGSHHRRAGSPASVYSTRSYELCERRRPPTTSVSVGECMSSHADDDNDDNDDGGGGTRRRLRASRSDTDGTWRAVADGNHLSRWSLQHGRRAGGAPSRADAEKPLGEGGGTPAARRAAAVAAVAKRQSSHGSRERNLGRALAKQQGSKQKKS</sequence>
<evidence type="ECO:0000256" key="2">
    <source>
        <dbReference type="SAM" id="Phobius"/>
    </source>
</evidence>
<protein>
    <submittedName>
        <fullName evidence="4">Uncharacterized protein LOC106812388</fullName>
    </submittedName>
</protein>
<feature type="compositionally biased region" description="Low complexity" evidence="1">
    <location>
        <begin position="415"/>
        <end position="426"/>
    </location>
</feature>
<evidence type="ECO:0000313" key="3">
    <source>
        <dbReference type="Proteomes" id="UP000695022"/>
    </source>
</evidence>
<evidence type="ECO:0000256" key="1">
    <source>
        <dbReference type="SAM" id="MobiDB-lite"/>
    </source>
</evidence>
<name>A0ABM1EHS3_PRICU</name>
<feature type="compositionally biased region" description="Basic and acidic residues" evidence="1">
    <location>
        <begin position="26"/>
        <end position="40"/>
    </location>
</feature>